<dbReference type="GO" id="GO:0052689">
    <property type="term" value="F:carboxylic ester hydrolase activity"/>
    <property type="evidence" value="ECO:0007669"/>
    <property type="project" value="UniProtKB-KW"/>
</dbReference>
<dbReference type="KEGG" id="mri:Mal4_13560"/>
<sequence length="435" mass="48616" precursor="true">MRMPTLVAMLAVAALSATMSNDVLAQPAGYNYDEAKVPKFDLPDPLVMQDGTAVEDPRTWESKRRPEILELFREHVYGRSPGRPEQMTFEVASIDDDALDGTAIRKEVTVYFDGTPDGPQMSILIYAPKTQEPVPAFLGLNFSGNHSIEDDPEITLNTGWFRNRPDRGFVNHRATDESRASASSRWPARRIVERGYALATIYYGDIDPDFDDGFRNGVHAMFNEEGDAKPAADAWGSIATWAWGLSRALDYLEIDQHVDGDRVAVLGHSRLGKTSLWAGAEDERFALVISNDSGCGGAALSRRRFGETVERINTSFPHWFCDNFVKYNGNEDALPVDQHMLIALMAPRPVYIASAVDDQWADPRGEYLSGYYADPVYELLGKEGLPGDSDQLPAVDQPIKTGTIGYHIRSGKHDLTSYDWEQYLDFADRHLKQDR</sequence>
<feature type="signal peptide" evidence="4">
    <location>
        <begin position="1"/>
        <end position="25"/>
    </location>
</feature>
<keyword evidence="3" id="KW-0378">Hydrolase</keyword>
<dbReference type="OrthoDB" id="9809261at2"/>
<evidence type="ECO:0000256" key="2">
    <source>
        <dbReference type="ARBA" id="ARBA00022729"/>
    </source>
</evidence>
<keyword evidence="1" id="KW-0719">Serine esterase</keyword>
<evidence type="ECO:0000313" key="6">
    <source>
        <dbReference type="EMBL" id="QDU37053.1"/>
    </source>
</evidence>
<proteinExistence type="predicted"/>
<accession>A0A517Z3J9</accession>
<evidence type="ECO:0000256" key="4">
    <source>
        <dbReference type="SAM" id="SignalP"/>
    </source>
</evidence>
<feature type="chain" id="PRO_5021881260" description="4-O-methyl-glucuronoyl methylesterase-like domain-containing protein" evidence="4">
    <location>
        <begin position="26"/>
        <end position="435"/>
    </location>
</feature>
<dbReference type="EMBL" id="CP036275">
    <property type="protein sequence ID" value="QDU37053.1"/>
    <property type="molecule type" value="Genomic_DNA"/>
</dbReference>
<keyword evidence="2 4" id="KW-0732">Signal</keyword>
<evidence type="ECO:0000256" key="1">
    <source>
        <dbReference type="ARBA" id="ARBA00022487"/>
    </source>
</evidence>
<reference evidence="6 7" key="1">
    <citation type="submission" date="2019-02" db="EMBL/GenBank/DDBJ databases">
        <title>Deep-cultivation of Planctomycetes and their phenomic and genomic characterization uncovers novel biology.</title>
        <authorList>
            <person name="Wiegand S."/>
            <person name="Jogler M."/>
            <person name="Boedeker C."/>
            <person name="Pinto D."/>
            <person name="Vollmers J."/>
            <person name="Rivas-Marin E."/>
            <person name="Kohn T."/>
            <person name="Peeters S.H."/>
            <person name="Heuer A."/>
            <person name="Rast P."/>
            <person name="Oberbeckmann S."/>
            <person name="Bunk B."/>
            <person name="Jeske O."/>
            <person name="Meyerdierks A."/>
            <person name="Storesund J.E."/>
            <person name="Kallscheuer N."/>
            <person name="Luecker S."/>
            <person name="Lage O.M."/>
            <person name="Pohl T."/>
            <person name="Merkel B.J."/>
            <person name="Hornburger P."/>
            <person name="Mueller R.-W."/>
            <person name="Bruemmer F."/>
            <person name="Labrenz M."/>
            <person name="Spormann A.M."/>
            <person name="Op den Camp H."/>
            <person name="Overmann J."/>
            <person name="Amann R."/>
            <person name="Jetten M.S.M."/>
            <person name="Mascher T."/>
            <person name="Medema M.H."/>
            <person name="Devos D.P."/>
            <person name="Kaster A.-K."/>
            <person name="Ovreas L."/>
            <person name="Rohde M."/>
            <person name="Galperin M.Y."/>
            <person name="Jogler C."/>
        </authorList>
    </citation>
    <scope>NUCLEOTIDE SEQUENCE [LARGE SCALE GENOMIC DNA]</scope>
    <source>
        <strain evidence="6 7">Mal4</strain>
    </source>
</reference>
<dbReference type="InterPro" id="IPR029058">
    <property type="entry name" value="AB_hydrolase_fold"/>
</dbReference>
<gene>
    <name evidence="6" type="ORF">Mal4_13560</name>
</gene>
<dbReference type="Pfam" id="PF22244">
    <property type="entry name" value="GCE_fung"/>
    <property type="match status" value="1"/>
</dbReference>
<dbReference type="RefSeq" id="WP_145367732.1">
    <property type="nucleotide sequence ID" value="NZ_CP036275.1"/>
</dbReference>
<name>A0A517Z3J9_9PLAN</name>
<organism evidence="6 7">
    <name type="scientific">Maioricimonas rarisocia</name>
    <dbReference type="NCBI Taxonomy" id="2528026"/>
    <lineage>
        <taxon>Bacteria</taxon>
        <taxon>Pseudomonadati</taxon>
        <taxon>Planctomycetota</taxon>
        <taxon>Planctomycetia</taxon>
        <taxon>Planctomycetales</taxon>
        <taxon>Planctomycetaceae</taxon>
        <taxon>Maioricimonas</taxon>
    </lineage>
</organism>
<dbReference type="InterPro" id="IPR054579">
    <property type="entry name" value="GCE-like_dom"/>
</dbReference>
<keyword evidence="7" id="KW-1185">Reference proteome</keyword>
<dbReference type="AlphaFoldDB" id="A0A517Z3J9"/>
<protein>
    <recommendedName>
        <fullName evidence="5">4-O-methyl-glucuronoyl methylesterase-like domain-containing protein</fullName>
    </recommendedName>
</protein>
<evidence type="ECO:0000313" key="7">
    <source>
        <dbReference type="Proteomes" id="UP000320496"/>
    </source>
</evidence>
<dbReference type="Gene3D" id="3.40.50.1820">
    <property type="entry name" value="alpha/beta hydrolase"/>
    <property type="match status" value="1"/>
</dbReference>
<evidence type="ECO:0000256" key="3">
    <source>
        <dbReference type="ARBA" id="ARBA00022801"/>
    </source>
</evidence>
<dbReference type="SUPFAM" id="SSF53474">
    <property type="entry name" value="alpha/beta-Hydrolases"/>
    <property type="match status" value="1"/>
</dbReference>
<feature type="domain" description="4-O-methyl-glucuronoyl methylesterase-like" evidence="5">
    <location>
        <begin position="234"/>
        <end position="381"/>
    </location>
</feature>
<evidence type="ECO:0000259" key="5">
    <source>
        <dbReference type="Pfam" id="PF22244"/>
    </source>
</evidence>
<dbReference type="Proteomes" id="UP000320496">
    <property type="component" value="Chromosome"/>
</dbReference>